<dbReference type="RefSeq" id="WP_093538648.1">
    <property type="nucleotide sequence ID" value="NZ_FOXU01000013.1"/>
</dbReference>
<evidence type="ECO:0000313" key="3">
    <source>
        <dbReference type="Proteomes" id="UP000198734"/>
    </source>
</evidence>
<dbReference type="Pfam" id="PF12867">
    <property type="entry name" value="DinB_2"/>
    <property type="match status" value="1"/>
</dbReference>
<dbReference type="Gene3D" id="1.20.120.450">
    <property type="entry name" value="dinb family like domain"/>
    <property type="match status" value="1"/>
</dbReference>
<keyword evidence="3" id="KW-1185">Reference proteome</keyword>
<dbReference type="InterPro" id="IPR034660">
    <property type="entry name" value="DinB/YfiT-like"/>
</dbReference>
<dbReference type="SUPFAM" id="SSF109854">
    <property type="entry name" value="DinB/YfiT-like putative metalloenzymes"/>
    <property type="match status" value="1"/>
</dbReference>
<name>A0A1I6BBE8_9BACI</name>
<dbReference type="EMBL" id="FOXU01000013">
    <property type="protein sequence ID" value="SFQ78251.1"/>
    <property type="molecule type" value="Genomic_DNA"/>
</dbReference>
<accession>A0A1I6BBE8</accession>
<evidence type="ECO:0000313" key="2">
    <source>
        <dbReference type="EMBL" id="SFQ78251.1"/>
    </source>
</evidence>
<gene>
    <name evidence="2" type="ORF">SAMN05421670_0332</name>
</gene>
<dbReference type="STRING" id="126156.SAMN05421670_0332"/>
<protein>
    <submittedName>
        <fullName evidence="2">DinB superfamily protein</fullName>
    </submittedName>
</protein>
<proteinExistence type="predicted"/>
<feature type="domain" description="DinB-like" evidence="1">
    <location>
        <begin position="24"/>
        <end position="146"/>
    </location>
</feature>
<evidence type="ECO:0000259" key="1">
    <source>
        <dbReference type="Pfam" id="PF12867"/>
    </source>
</evidence>
<dbReference type="InterPro" id="IPR024775">
    <property type="entry name" value="DinB-like"/>
</dbReference>
<dbReference type="OrthoDB" id="2964295at2"/>
<organism evidence="2 3">
    <name type="scientific">Psychrobacillus psychrotolerans</name>
    <dbReference type="NCBI Taxonomy" id="126156"/>
    <lineage>
        <taxon>Bacteria</taxon>
        <taxon>Bacillati</taxon>
        <taxon>Bacillota</taxon>
        <taxon>Bacilli</taxon>
        <taxon>Bacillales</taxon>
        <taxon>Bacillaceae</taxon>
        <taxon>Psychrobacillus</taxon>
    </lineage>
</organism>
<dbReference type="Proteomes" id="UP000198734">
    <property type="component" value="Unassembled WGS sequence"/>
</dbReference>
<reference evidence="3" key="1">
    <citation type="submission" date="2016-10" db="EMBL/GenBank/DDBJ databases">
        <authorList>
            <person name="Varghese N."/>
            <person name="Submissions S."/>
        </authorList>
    </citation>
    <scope>NUCLEOTIDE SEQUENCE [LARGE SCALE GENOMIC DNA]</scope>
    <source>
        <strain evidence="3">DSM 11706</strain>
    </source>
</reference>
<sequence>MTKEELLKSYNEYINWLDSLYILDEIRATAPYTNGKWSPNEIVMHLAEWDRFTVEQRLPNMKEGERCEGYPDFEAFNAKAAALAHEQTFKETLSYAKKQRQKIIEKLQQIDEIDWNKVFYIGNSECTVRSYFTDFLEHDAHHRKQISAL</sequence>
<dbReference type="AlphaFoldDB" id="A0A1I6BBE8"/>